<comment type="caution">
    <text evidence="1">The sequence shown here is derived from an EMBL/GenBank/DDBJ whole genome shotgun (WGS) entry which is preliminary data.</text>
</comment>
<feature type="non-terminal residue" evidence="1">
    <location>
        <position position="1"/>
    </location>
</feature>
<name>A0ACC1HJ37_9FUNG</name>
<keyword evidence="2" id="KW-1185">Reference proteome</keyword>
<feature type="non-terminal residue" evidence="1">
    <location>
        <position position="75"/>
    </location>
</feature>
<dbReference type="EMBL" id="JAMZIH010004537">
    <property type="protein sequence ID" value="KAJ1676232.1"/>
    <property type="molecule type" value="Genomic_DNA"/>
</dbReference>
<protein>
    <submittedName>
        <fullName evidence="1">Uncharacterized protein</fullName>
    </submittedName>
</protein>
<reference evidence="1" key="1">
    <citation type="submission" date="2022-06" db="EMBL/GenBank/DDBJ databases">
        <title>Phylogenomic reconstructions and comparative analyses of Kickxellomycotina fungi.</title>
        <authorList>
            <person name="Reynolds N.K."/>
            <person name="Stajich J.E."/>
            <person name="Barry K."/>
            <person name="Grigoriev I.V."/>
            <person name="Crous P."/>
            <person name="Smith M.E."/>
        </authorList>
    </citation>
    <scope>NUCLEOTIDE SEQUENCE</scope>
    <source>
        <strain evidence="1">RSA 2271</strain>
    </source>
</reference>
<accession>A0ACC1HJ37</accession>
<gene>
    <name evidence="1" type="ORF">EV182_008608</name>
</gene>
<sequence length="75" mass="8350">YDKNASQHLPQAFEGLSIGHSDPPAEIPVLETEADEDRAEAHIHAPSAFDARYSDESSSAPRFEYQQPGDDFFDQ</sequence>
<dbReference type="Proteomes" id="UP001145114">
    <property type="component" value="Unassembled WGS sequence"/>
</dbReference>
<evidence type="ECO:0000313" key="1">
    <source>
        <dbReference type="EMBL" id="KAJ1676232.1"/>
    </source>
</evidence>
<organism evidence="1 2">
    <name type="scientific">Spiromyces aspiralis</name>
    <dbReference type="NCBI Taxonomy" id="68401"/>
    <lineage>
        <taxon>Eukaryota</taxon>
        <taxon>Fungi</taxon>
        <taxon>Fungi incertae sedis</taxon>
        <taxon>Zoopagomycota</taxon>
        <taxon>Kickxellomycotina</taxon>
        <taxon>Kickxellomycetes</taxon>
        <taxon>Kickxellales</taxon>
        <taxon>Kickxellaceae</taxon>
        <taxon>Spiromyces</taxon>
    </lineage>
</organism>
<evidence type="ECO:0000313" key="2">
    <source>
        <dbReference type="Proteomes" id="UP001145114"/>
    </source>
</evidence>
<proteinExistence type="predicted"/>